<name>A0A977KYX5_9CYAN</name>
<dbReference type="KEGG" id="wna:KA717_06380"/>
<gene>
    <name evidence="1" type="ORF">KA717_06380</name>
</gene>
<sequence length="186" mass="20520">MAQSNCFILVSNYANLKKINSYHQGALNMNRNELFSATVSLIAASFCLGNSLPVQAETCQALMPVGGNNTTVRKTVSQPSIPLFGPIGLNNDWNTDFIVESNAKYKNYKVILLPTSNGEYSIRTYLKYSDNTADNFYDQKPSLTANKPLVITGFPRSQQQPYQVNVFVGDLVSLGKGYQVTVEGCR</sequence>
<organism evidence="1">
    <name type="scientific">Woronichinia naegeliana WA131</name>
    <dbReference type="NCBI Taxonomy" id="2824559"/>
    <lineage>
        <taxon>Bacteria</taxon>
        <taxon>Bacillati</taxon>
        <taxon>Cyanobacteriota</taxon>
        <taxon>Cyanophyceae</taxon>
        <taxon>Synechococcales</taxon>
        <taxon>Coelosphaeriaceae</taxon>
        <taxon>Woronichinia</taxon>
    </lineage>
</organism>
<protein>
    <recommendedName>
        <fullName evidence="2">Sll0756 protein</fullName>
    </recommendedName>
</protein>
<dbReference type="EMBL" id="CP073041">
    <property type="protein sequence ID" value="UXE62407.1"/>
    <property type="molecule type" value="Genomic_DNA"/>
</dbReference>
<evidence type="ECO:0000313" key="1">
    <source>
        <dbReference type="EMBL" id="UXE62407.1"/>
    </source>
</evidence>
<accession>A0A977KYX5</accession>
<dbReference type="Proteomes" id="UP001065613">
    <property type="component" value="Chromosome"/>
</dbReference>
<proteinExistence type="predicted"/>
<evidence type="ECO:0008006" key="2">
    <source>
        <dbReference type="Google" id="ProtNLM"/>
    </source>
</evidence>
<reference evidence="1" key="1">
    <citation type="submission" date="2021-04" db="EMBL/GenBank/DDBJ databases">
        <title>Genome sequence of Woronichinia naegeliana from Washington state freshwater lake bloom.</title>
        <authorList>
            <person name="Dreher T.W."/>
        </authorList>
    </citation>
    <scope>NUCLEOTIDE SEQUENCE</scope>
    <source>
        <strain evidence="1">WA131</strain>
    </source>
</reference>
<dbReference type="AlphaFoldDB" id="A0A977KYX5"/>